<evidence type="ECO:0008006" key="3">
    <source>
        <dbReference type="Google" id="ProtNLM"/>
    </source>
</evidence>
<dbReference type="EMBL" id="ML995831">
    <property type="protein sequence ID" value="KAF2769777.1"/>
    <property type="molecule type" value="Genomic_DNA"/>
</dbReference>
<name>A0A6G1LA76_9PEZI</name>
<keyword evidence="2" id="KW-1185">Reference proteome</keyword>
<sequence length="276" mass="31528">MAGEMTEYDKISTGCETMVLEELMEDLATPTTAEIQQLNPKQNGWLTSQRSQDTSVEPLCSAVSCPSDKDECYLLTKLPRELRDAIYEYLVVFGQVSLARHQVPHQRPALLATCTQVRDEAMEIYHGRNTFVLYMDVTKESMTALPDWLEHLGRMEKQRIRAVEVKIALHVGLMAQLERKILCAAELHWAEDEDMREALEEECVLTAVAKTIDRSVVDAWLHGLRGIRDFDLRKVVVKVDRDGTYFEKIIEAWVEDFAGCVAAVVEGREPELKWVR</sequence>
<dbReference type="AlphaFoldDB" id="A0A6G1LA76"/>
<dbReference type="Proteomes" id="UP000799436">
    <property type="component" value="Unassembled WGS sequence"/>
</dbReference>
<dbReference type="PANTHER" id="PTHR42085:SF1">
    <property type="entry name" value="F-BOX DOMAIN-CONTAINING PROTEIN"/>
    <property type="match status" value="1"/>
</dbReference>
<protein>
    <recommendedName>
        <fullName evidence="3">F-box domain-containing protein</fullName>
    </recommendedName>
</protein>
<evidence type="ECO:0000313" key="2">
    <source>
        <dbReference type="Proteomes" id="UP000799436"/>
    </source>
</evidence>
<accession>A0A6G1LA76</accession>
<dbReference type="PANTHER" id="PTHR42085">
    <property type="entry name" value="F-BOX DOMAIN-CONTAINING PROTEIN"/>
    <property type="match status" value="1"/>
</dbReference>
<gene>
    <name evidence="1" type="ORF">EJ03DRAFT_88220</name>
</gene>
<organism evidence="1 2">
    <name type="scientific">Teratosphaeria nubilosa</name>
    <dbReference type="NCBI Taxonomy" id="161662"/>
    <lineage>
        <taxon>Eukaryota</taxon>
        <taxon>Fungi</taxon>
        <taxon>Dikarya</taxon>
        <taxon>Ascomycota</taxon>
        <taxon>Pezizomycotina</taxon>
        <taxon>Dothideomycetes</taxon>
        <taxon>Dothideomycetidae</taxon>
        <taxon>Mycosphaerellales</taxon>
        <taxon>Teratosphaeriaceae</taxon>
        <taxon>Teratosphaeria</taxon>
    </lineage>
</organism>
<dbReference type="OrthoDB" id="3794033at2759"/>
<dbReference type="InterPro" id="IPR038883">
    <property type="entry name" value="AN11006-like"/>
</dbReference>
<proteinExistence type="predicted"/>
<reference evidence="1" key="1">
    <citation type="journal article" date="2020" name="Stud. Mycol.">
        <title>101 Dothideomycetes genomes: a test case for predicting lifestyles and emergence of pathogens.</title>
        <authorList>
            <person name="Haridas S."/>
            <person name="Albert R."/>
            <person name="Binder M."/>
            <person name="Bloem J."/>
            <person name="Labutti K."/>
            <person name="Salamov A."/>
            <person name="Andreopoulos B."/>
            <person name="Baker S."/>
            <person name="Barry K."/>
            <person name="Bills G."/>
            <person name="Bluhm B."/>
            <person name="Cannon C."/>
            <person name="Castanera R."/>
            <person name="Culley D."/>
            <person name="Daum C."/>
            <person name="Ezra D."/>
            <person name="Gonzalez J."/>
            <person name="Henrissat B."/>
            <person name="Kuo A."/>
            <person name="Liang C."/>
            <person name="Lipzen A."/>
            <person name="Lutzoni F."/>
            <person name="Magnuson J."/>
            <person name="Mondo S."/>
            <person name="Nolan M."/>
            <person name="Ohm R."/>
            <person name="Pangilinan J."/>
            <person name="Park H.-J."/>
            <person name="Ramirez L."/>
            <person name="Alfaro M."/>
            <person name="Sun H."/>
            <person name="Tritt A."/>
            <person name="Yoshinaga Y."/>
            <person name="Zwiers L.-H."/>
            <person name="Turgeon B."/>
            <person name="Goodwin S."/>
            <person name="Spatafora J."/>
            <person name="Crous P."/>
            <person name="Grigoriev I."/>
        </authorList>
    </citation>
    <scope>NUCLEOTIDE SEQUENCE</scope>
    <source>
        <strain evidence="1">CBS 116005</strain>
    </source>
</reference>
<evidence type="ECO:0000313" key="1">
    <source>
        <dbReference type="EMBL" id="KAF2769777.1"/>
    </source>
</evidence>